<dbReference type="InterPro" id="IPR046985">
    <property type="entry name" value="IP5"/>
</dbReference>
<feature type="domain" description="SKICH" evidence="2">
    <location>
        <begin position="100"/>
        <end position="199"/>
    </location>
</feature>
<keyword evidence="5" id="KW-1185">Reference proteome</keyword>
<reference evidence="4 5" key="1">
    <citation type="submission" date="2022-01" db="EMBL/GenBank/DDBJ databases">
        <title>A chromosomal length assembly of Cordylochernes scorpioides.</title>
        <authorList>
            <person name="Zeh D."/>
            <person name="Zeh J."/>
        </authorList>
    </citation>
    <scope>NUCLEOTIDE SEQUENCE [LARGE SCALE GENOMIC DNA]</scope>
    <source>
        <strain evidence="4">IN4F17</strain>
        <tissue evidence="4">Whole Body</tissue>
    </source>
</reference>
<dbReference type="InterPro" id="IPR036691">
    <property type="entry name" value="Endo/exonu/phosph_ase_sf"/>
</dbReference>
<proteinExistence type="inferred from homology"/>
<gene>
    <name evidence="4" type="ORF">LAZ67_2004317</name>
</gene>
<dbReference type="Gene3D" id="3.60.10.10">
    <property type="entry name" value="Endonuclease/exonuclease/phosphatase"/>
    <property type="match status" value="1"/>
</dbReference>
<dbReference type="InterPro" id="IPR000300">
    <property type="entry name" value="IPPc"/>
</dbReference>
<dbReference type="Pfam" id="PF22669">
    <property type="entry name" value="Exo_endo_phos2"/>
    <property type="match status" value="1"/>
</dbReference>
<feature type="domain" description="Inositol polyphosphate-related phosphatase" evidence="3">
    <location>
        <begin position="2"/>
        <end position="79"/>
    </location>
</feature>
<dbReference type="EMBL" id="CP092864">
    <property type="protein sequence ID" value="UYV63500.1"/>
    <property type="molecule type" value="Genomic_DNA"/>
</dbReference>
<protein>
    <submittedName>
        <fullName evidence="4">INPP5J</fullName>
    </submittedName>
</protein>
<organism evidence="4 5">
    <name type="scientific">Cordylochernes scorpioides</name>
    <dbReference type="NCBI Taxonomy" id="51811"/>
    <lineage>
        <taxon>Eukaryota</taxon>
        <taxon>Metazoa</taxon>
        <taxon>Ecdysozoa</taxon>
        <taxon>Arthropoda</taxon>
        <taxon>Chelicerata</taxon>
        <taxon>Arachnida</taxon>
        <taxon>Pseudoscorpiones</taxon>
        <taxon>Cheliferoidea</taxon>
        <taxon>Chernetidae</taxon>
        <taxon>Cordylochernes</taxon>
    </lineage>
</organism>
<name>A0ABY6K702_9ARAC</name>
<comment type="similarity">
    <text evidence="1">Belongs to the inositol 1,4,5-trisphosphate 5-phosphatase type II family.</text>
</comment>
<dbReference type="InterPro" id="IPR041611">
    <property type="entry name" value="SKICH"/>
</dbReference>
<dbReference type="SUPFAM" id="SSF56219">
    <property type="entry name" value="DNase I-like"/>
    <property type="match status" value="1"/>
</dbReference>
<evidence type="ECO:0000313" key="5">
    <source>
        <dbReference type="Proteomes" id="UP001235939"/>
    </source>
</evidence>
<dbReference type="Gene3D" id="2.60.40.2840">
    <property type="match status" value="1"/>
</dbReference>
<dbReference type="Pfam" id="PF17751">
    <property type="entry name" value="SKICH"/>
    <property type="match status" value="1"/>
</dbReference>
<evidence type="ECO:0000259" key="3">
    <source>
        <dbReference type="Pfam" id="PF22669"/>
    </source>
</evidence>
<dbReference type="PANTHER" id="PTHR11200:SF275">
    <property type="entry name" value="LD06095P"/>
    <property type="match status" value="1"/>
</dbReference>
<dbReference type="Proteomes" id="UP001235939">
    <property type="component" value="Chromosome 02"/>
</dbReference>
<dbReference type="PANTHER" id="PTHR11200">
    <property type="entry name" value="INOSITOL 5-PHOSPHATASE"/>
    <property type="match status" value="1"/>
</dbReference>
<evidence type="ECO:0000259" key="2">
    <source>
        <dbReference type="Pfam" id="PF17751"/>
    </source>
</evidence>
<accession>A0ABY6K702</accession>
<evidence type="ECO:0000313" key="4">
    <source>
        <dbReference type="EMBL" id="UYV63500.1"/>
    </source>
</evidence>
<sequence>MASGEAFSEFTESPPLFPPTYKFEIDSCNYNLRRKPAWTDRILFRYTKNAYSNVLLGLKQNNYCSHHNYTQSDHKPVFSSFNIKVFSTPSDLPNVTFNINNNRWRVDDDNTATYRYTHHTMVPSTWDWIGLYPSQFTSMEEDRISYVYASTKPAEGPDESEPWYQVVFTDQGLLTPGKYCLLYIHAQFEDILGMSEPFECGTLSAVLGVPNTTSTNTVELSLCKGHMFCYNDPQCVCISHSIS</sequence>
<evidence type="ECO:0000256" key="1">
    <source>
        <dbReference type="ARBA" id="ARBA00005910"/>
    </source>
</evidence>